<accession>A0A5C3L7F1</accession>
<dbReference type="Gene3D" id="3.80.10.10">
    <property type="entry name" value="Ribonuclease Inhibitor"/>
    <property type="match status" value="1"/>
</dbReference>
<gene>
    <name evidence="1" type="ORF">FA15DRAFT_652684</name>
</gene>
<sequence length="400" mass="44887">MNEVNLPVELVHHIVNYLLDGRSSIWRDLSLISRRFRVVCQAILFEKLVFKRKYTRETLPGRKFLSIVQGNPRIASYVREIRILDSDVRGLGVERMWMSMDDKFGMALGLIPRDNVRKFALQNVSTWECLPLATRAAIASLCSSSNLASLHIVCAPMQLLQLCGPSLEHLRLENPCVIGEESLSALGYCKRGGQAPPLSLKTLQLSSCDSEGLFAMVSVLLDPLKVNLGGLQRLCIDVRSIDMQDRGSINLSSFEGLRAFSFWSKPKGGGPLSEFVELLGTVPKSAPVERIHFHNTLGYVATRHFNLGLDNNPNKGWANSFDSFVAENLSTVWKLKKVKLEFYVLWELDVRKELFPKLGDAGILELNVKRGPETICFQFSLVFQLKWGDDNYEPGSTAIL</sequence>
<dbReference type="AlphaFoldDB" id="A0A5C3L7F1"/>
<reference evidence="1 2" key="1">
    <citation type="journal article" date="2019" name="Nat. Ecol. Evol.">
        <title>Megaphylogeny resolves global patterns of mushroom evolution.</title>
        <authorList>
            <person name="Varga T."/>
            <person name="Krizsan K."/>
            <person name="Foldi C."/>
            <person name="Dima B."/>
            <person name="Sanchez-Garcia M."/>
            <person name="Sanchez-Ramirez S."/>
            <person name="Szollosi G.J."/>
            <person name="Szarkandi J.G."/>
            <person name="Papp V."/>
            <person name="Albert L."/>
            <person name="Andreopoulos W."/>
            <person name="Angelini C."/>
            <person name="Antonin V."/>
            <person name="Barry K.W."/>
            <person name="Bougher N.L."/>
            <person name="Buchanan P."/>
            <person name="Buyck B."/>
            <person name="Bense V."/>
            <person name="Catcheside P."/>
            <person name="Chovatia M."/>
            <person name="Cooper J."/>
            <person name="Damon W."/>
            <person name="Desjardin D."/>
            <person name="Finy P."/>
            <person name="Geml J."/>
            <person name="Haridas S."/>
            <person name="Hughes K."/>
            <person name="Justo A."/>
            <person name="Karasinski D."/>
            <person name="Kautmanova I."/>
            <person name="Kiss B."/>
            <person name="Kocsube S."/>
            <person name="Kotiranta H."/>
            <person name="LaButti K.M."/>
            <person name="Lechner B.E."/>
            <person name="Liimatainen K."/>
            <person name="Lipzen A."/>
            <person name="Lukacs Z."/>
            <person name="Mihaltcheva S."/>
            <person name="Morgado L.N."/>
            <person name="Niskanen T."/>
            <person name="Noordeloos M.E."/>
            <person name="Ohm R.A."/>
            <person name="Ortiz-Santana B."/>
            <person name="Ovrebo C."/>
            <person name="Racz N."/>
            <person name="Riley R."/>
            <person name="Savchenko A."/>
            <person name="Shiryaev A."/>
            <person name="Soop K."/>
            <person name="Spirin V."/>
            <person name="Szebenyi C."/>
            <person name="Tomsovsky M."/>
            <person name="Tulloss R.E."/>
            <person name="Uehling J."/>
            <person name="Grigoriev I.V."/>
            <person name="Vagvolgyi C."/>
            <person name="Papp T."/>
            <person name="Martin F.M."/>
            <person name="Miettinen O."/>
            <person name="Hibbett D.S."/>
            <person name="Nagy L.G."/>
        </authorList>
    </citation>
    <scope>NUCLEOTIDE SEQUENCE [LARGE SCALE GENOMIC DNA]</scope>
    <source>
        <strain evidence="1 2">CBS 121175</strain>
    </source>
</reference>
<name>A0A5C3L7F1_COPMA</name>
<keyword evidence="2" id="KW-1185">Reference proteome</keyword>
<proteinExistence type="predicted"/>
<organism evidence="1 2">
    <name type="scientific">Coprinopsis marcescibilis</name>
    <name type="common">Agaric fungus</name>
    <name type="synonym">Psathyrella marcescibilis</name>
    <dbReference type="NCBI Taxonomy" id="230819"/>
    <lineage>
        <taxon>Eukaryota</taxon>
        <taxon>Fungi</taxon>
        <taxon>Dikarya</taxon>
        <taxon>Basidiomycota</taxon>
        <taxon>Agaricomycotina</taxon>
        <taxon>Agaricomycetes</taxon>
        <taxon>Agaricomycetidae</taxon>
        <taxon>Agaricales</taxon>
        <taxon>Agaricineae</taxon>
        <taxon>Psathyrellaceae</taxon>
        <taxon>Coprinopsis</taxon>
    </lineage>
</organism>
<dbReference type="InterPro" id="IPR032675">
    <property type="entry name" value="LRR_dom_sf"/>
</dbReference>
<dbReference type="EMBL" id="ML210154">
    <property type="protein sequence ID" value="TFK28680.1"/>
    <property type="molecule type" value="Genomic_DNA"/>
</dbReference>
<protein>
    <recommendedName>
        <fullName evidence="3">F-box domain-containing protein</fullName>
    </recommendedName>
</protein>
<evidence type="ECO:0000313" key="1">
    <source>
        <dbReference type="EMBL" id="TFK28680.1"/>
    </source>
</evidence>
<dbReference type="OrthoDB" id="2745898at2759"/>
<dbReference type="Proteomes" id="UP000307440">
    <property type="component" value="Unassembled WGS sequence"/>
</dbReference>
<evidence type="ECO:0008006" key="3">
    <source>
        <dbReference type="Google" id="ProtNLM"/>
    </source>
</evidence>
<evidence type="ECO:0000313" key="2">
    <source>
        <dbReference type="Proteomes" id="UP000307440"/>
    </source>
</evidence>